<evidence type="ECO:0000313" key="3">
    <source>
        <dbReference type="Proteomes" id="UP001195483"/>
    </source>
</evidence>
<sequence length="382" mass="42804">MAQTENAQTLPMLFTRGTHYEVGHSIGSVFREQIQKYFSSSNIVQSFLLPFYNTNKGRDIFAEYQKAAEICFPQYVTEIRGMSDGSGMPFENLFLLNIAKEVQIVHFAEVKHELHGCSTVLLNTPDMKIMAHNEDCDPMINPYRYVVSANIVDSGGQTGTVSHKEEQFTSFSYPGMLPGYAFGFNKHGIVFTINAIHPMKASIGSPPVGLISRAFLSASNVDEMVRIARNDGHGSADAFNVNIASLNHKEMWSVEVGPGKPESPLKMTTITEQVDPNKPCHYYHFNQYQHLEGIEQNLIYPSTFARAKRAEELVPPRTINDVKAMLGDTQNNKLPIFRRPNNIDLSITACTVVFDILEKTMEIYVENPNMGNAPLLKLPLTF</sequence>
<reference evidence="2" key="3">
    <citation type="submission" date="2023-05" db="EMBL/GenBank/DDBJ databases">
        <authorList>
            <person name="Smith C.H."/>
        </authorList>
    </citation>
    <scope>NUCLEOTIDE SEQUENCE</scope>
    <source>
        <strain evidence="2">CHS0354</strain>
        <tissue evidence="2">Mantle</tissue>
    </source>
</reference>
<dbReference type="PANTHER" id="PTHR34180:SF1">
    <property type="entry name" value="BETA-ALANYL-DOPAMINE_CARCININE HYDROLASE"/>
    <property type="match status" value="1"/>
</dbReference>
<dbReference type="InterPro" id="IPR047801">
    <property type="entry name" value="Peptidase_C45"/>
</dbReference>
<dbReference type="Gene3D" id="3.60.60.10">
    <property type="entry name" value="Penicillin V Acylase, Chain A"/>
    <property type="match status" value="1"/>
</dbReference>
<dbReference type="PANTHER" id="PTHR34180">
    <property type="entry name" value="PEPTIDASE C45"/>
    <property type="match status" value="1"/>
</dbReference>
<accession>A0AAE0RVA2</accession>
<evidence type="ECO:0000259" key="1">
    <source>
        <dbReference type="Pfam" id="PF03417"/>
    </source>
</evidence>
<reference evidence="2" key="1">
    <citation type="journal article" date="2021" name="Genome Biol. Evol.">
        <title>A High-Quality Reference Genome for a Parasitic Bivalve with Doubly Uniparental Inheritance (Bivalvia: Unionida).</title>
        <authorList>
            <person name="Smith C.H."/>
        </authorList>
    </citation>
    <scope>NUCLEOTIDE SEQUENCE</scope>
    <source>
        <strain evidence="2">CHS0354</strain>
    </source>
</reference>
<organism evidence="2 3">
    <name type="scientific">Potamilus streckersoni</name>
    <dbReference type="NCBI Taxonomy" id="2493646"/>
    <lineage>
        <taxon>Eukaryota</taxon>
        <taxon>Metazoa</taxon>
        <taxon>Spiralia</taxon>
        <taxon>Lophotrochozoa</taxon>
        <taxon>Mollusca</taxon>
        <taxon>Bivalvia</taxon>
        <taxon>Autobranchia</taxon>
        <taxon>Heteroconchia</taxon>
        <taxon>Palaeoheterodonta</taxon>
        <taxon>Unionida</taxon>
        <taxon>Unionoidea</taxon>
        <taxon>Unionidae</taxon>
        <taxon>Ambleminae</taxon>
        <taxon>Lampsilini</taxon>
        <taxon>Potamilus</taxon>
    </lineage>
</organism>
<proteinExistence type="predicted"/>
<name>A0AAE0RVA2_9BIVA</name>
<dbReference type="InterPro" id="IPR047794">
    <property type="entry name" value="C45_proenzyme-like"/>
</dbReference>
<dbReference type="InterPro" id="IPR005079">
    <property type="entry name" value="Peptidase_C45_hydrolase"/>
</dbReference>
<feature type="domain" description="Peptidase C45 hydrolase" evidence="1">
    <location>
        <begin position="123"/>
        <end position="369"/>
    </location>
</feature>
<dbReference type="Pfam" id="PF03417">
    <property type="entry name" value="AAT"/>
    <property type="match status" value="1"/>
</dbReference>
<reference evidence="2" key="2">
    <citation type="journal article" date="2021" name="Genome Biol. Evol.">
        <title>Developing a high-quality reference genome for a parasitic bivalve with doubly uniparental inheritance (Bivalvia: Unionida).</title>
        <authorList>
            <person name="Smith C.H."/>
        </authorList>
    </citation>
    <scope>NUCLEOTIDE SEQUENCE</scope>
    <source>
        <strain evidence="2">CHS0354</strain>
        <tissue evidence="2">Mantle</tissue>
    </source>
</reference>
<comment type="caution">
    <text evidence="2">The sequence shown here is derived from an EMBL/GenBank/DDBJ whole genome shotgun (WGS) entry which is preliminary data.</text>
</comment>
<dbReference type="NCBIfam" id="NF040521">
    <property type="entry name" value="C45_proenzyme"/>
    <property type="match status" value="1"/>
</dbReference>
<dbReference type="EMBL" id="JAEAOA010001110">
    <property type="protein sequence ID" value="KAK3580205.1"/>
    <property type="molecule type" value="Genomic_DNA"/>
</dbReference>
<evidence type="ECO:0000313" key="2">
    <source>
        <dbReference type="EMBL" id="KAK3580205.1"/>
    </source>
</evidence>
<dbReference type="Proteomes" id="UP001195483">
    <property type="component" value="Unassembled WGS sequence"/>
</dbReference>
<protein>
    <recommendedName>
        <fullName evidence="1">Peptidase C45 hydrolase domain-containing protein</fullName>
    </recommendedName>
</protein>
<gene>
    <name evidence="2" type="ORF">CHS0354_017990</name>
</gene>
<dbReference type="AlphaFoldDB" id="A0AAE0RVA2"/>
<keyword evidence="3" id="KW-1185">Reference proteome</keyword>